<dbReference type="PROSITE" id="PS51257">
    <property type="entry name" value="PROKAR_LIPOPROTEIN"/>
    <property type="match status" value="1"/>
</dbReference>
<dbReference type="Pfam" id="PF13343">
    <property type="entry name" value="SBP_bac_6"/>
    <property type="match status" value="1"/>
</dbReference>
<keyword evidence="2" id="KW-0813">Transport</keyword>
<dbReference type="Proteomes" id="UP000003781">
    <property type="component" value="Unassembled WGS sequence"/>
</dbReference>
<dbReference type="GO" id="GO:0019808">
    <property type="term" value="F:polyamine binding"/>
    <property type="evidence" value="ECO:0007669"/>
    <property type="project" value="InterPro"/>
</dbReference>
<feature type="signal peptide" evidence="5">
    <location>
        <begin position="1"/>
        <end position="26"/>
    </location>
</feature>
<dbReference type="Gene3D" id="3.40.190.10">
    <property type="entry name" value="Periplasmic binding protein-like II"/>
    <property type="match status" value="2"/>
</dbReference>
<keyword evidence="3 5" id="KW-0732">Signal</keyword>
<proteinExistence type="predicted"/>
<dbReference type="AlphaFoldDB" id="A3IWZ1"/>
<evidence type="ECO:0000313" key="6">
    <source>
        <dbReference type="EMBL" id="EAZ88990.1"/>
    </source>
</evidence>
<evidence type="ECO:0000256" key="5">
    <source>
        <dbReference type="SAM" id="SignalP"/>
    </source>
</evidence>
<dbReference type="InterPro" id="IPR001188">
    <property type="entry name" value="Sperm_putr-bd"/>
</dbReference>
<dbReference type="eggNOG" id="COG0687">
    <property type="taxonomic scope" value="Bacteria"/>
</dbReference>
<keyword evidence="7" id="KW-1185">Reference proteome</keyword>
<comment type="caution">
    <text evidence="6">The sequence shown here is derived from an EMBL/GenBank/DDBJ whole genome shotgun (WGS) entry which is preliminary data.</text>
</comment>
<evidence type="ECO:0000256" key="3">
    <source>
        <dbReference type="ARBA" id="ARBA00022729"/>
    </source>
</evidence>
<dbReference type="RefSeq" id="WP_008277895.1">
    <property type="nucleotide sequence ID" value="NZ_AAXW01000058.1"/>
</dbReference>
<dbReference type="PANTHER" id="PTHR30222:SF17">
    <property type="entry name" value="SPERMIDINE_PUTRESCINE-BINDING PERIPLASMIC PROTEIN"/>
    <property type="match status" value="1"/>
</dbReference>
<evidence type="ECO:0000256" key="1">
    <source>
        <dbReference type="ARBA" id="ARBA00004418"/>
    </source>
</evidence>
<dbReference type="GO" id="GO:0042597">
    <property type="term" value="C:periplasmic space"/>
    <property type="evidence" value="ECO:0007669"/>
    <property type="project" value="UniProtKB-SubCell"/>
</dbReference>
<accession>A3IWZ1</accession>
<evidence type="ECO:0000256" key="2">
    <source>
        <dbReference type="ARBA" id="ARBA00022448"/>
    </source>
</evidence>
<evidence type="ECO:0000313" key="7">
    <source>
        <dbReference type="Proteomes" id="UP000003781"/>
    </source>
</evidence>
<feature type="chain" id="PRO_5002653358" evidence="5">
    <location>
        <begin position="27"/>
        <end position="387"/>
    </location>
</feature>
<dbReference type="OrthoDB" id="503789at2"/>
<protein>
    <submittedName>
        <fullName evidence="6">Periplasmic polyamine-binding protein of ABC transporter</fullName>
    </submittedName>
</protein>
<dbReference type="PRINTS" id="PR00909">
    <property type="entry name" value="SPERMDNBNDNG"/>
</dbReference>
<reference evidence="6 7" key="1">
    <citation type="submission" date="2007-03" db="EMBL/GenBank/DDBJ databases">
        <authorList>
            <person name="Stal L."/>
            <person name="Ferriera S."/>
            <person name="Johnson J."/>
            <person name="Kravitz S."/>
            <person name="Beeson K."/>
            <person name="Sutton G."/>
            <person name="Rogers Y.-H."/>
            <person name="Friedman R."/>
            <person name="Frazier M."/>
            <person name="Venter J.C."/>
        </authorList>
    </citation>
    <scope>NUCLEOTIDE SEQUENCE [LARGE SCALE GENOMIC DNA]</scope>
    <source>
        <strain evidence="6 7">CCY0110</strain>
    </source>
</reference>
<dbReference type="SUPFAM" id="SSF53850">
    <property type="entry name" value="Periplasmic binding protein-like II"/>
    <property type="match status" value="1"/>
</dbReference>
<gene>
    <name evidence="6" type="ORF">CY0110_08966</name>
</gene>
<dbReference type="PANTHER" id="PTHR30222">
    <property type="entry name" value="SPERMIDINE/PUTRESCINE-BINDING PERIPLASMIC PROTEIN"/>
    <property type="match status" value="1"/>
</dbReference>
<evidence type="ECO:0000256" key="4">
    <source>
        <dbReference type="ARBA" id="ARBA00022764"/>
    </source>
</evidence>
<comment type="subcellular location">
    <subcellularLocation>
        <location evidence="1">Periplasm</location>
    </subcellularLocation>
</comment>
<sequence length="387" mass="44331">MLTRRSFLTTAGILALGNLLSSCASSNVDLRVLLLQGSIPPQLLKAFRQNLSSQPSLDFKPQGQLKDLFSLLETWQGKDENKKGLWQEIPKIPVINPPPPSLSDFVTLGDIWLADAIKKDLIEPLNLTQVENWDKLPSRWQTLVKRNKQGQLQDNGLIWGAPYRWGTTLIAYRSDKLDWQPQDWSDLWDQRLSDRISMVDQYREVIGLTLKYLGHSYNTENLAQVPQLKTELLALNEQVKYYSSDHYLQPLLVGDVDVSVGWSNEIIPLITKNRNIKAVVPTSGTSLWSDIWVKPKVKEGQNELSETAKQWLNFCWQPQAAKIISLFADAASPMIDRIDKKEVSPEIMNNPLLFIDETIFEQCEFLEPLSTEVQEQYINLWKEIRNS</sequence>
<keyword evidence="4" id="KW-0574">Periplasm</keyword>
<organism evidence="6 7">
    <name type="scientific">Crocosphaera chwakensis CCY0110</name>
    <dbReference type="NCBI Taxonomy" id="391612"/>
    <lineage>
        <taxon>Bacteria</taxon>
        <taxon>Bacillati</taxon>
        <taxon>Cyanobacteriota</taxon>
        <taxon>Cyanophyceae</taxon>
        <taxon>Oscillatoriophycideae</taxon>
        <taxon>Chroococcales</taxon>
        <taxon>Aphanothecaceae</taxon>
        <taxon>Crocosphaera</taxon>
        <taxon>Crocosphaera chwakensis</taxon>
    </lineage>
</organism>
<dbReference type="EMBL" id="AAXW01000058">
    <property type="protein sequence ID" value="EAZ88990.1"/>
    <property type="molecule type" value="Genomic_DNA"/>
</dbReference>
<dbReference type="GO" id="GO:0015846">
    <property type="term" value="P:polyamine transport"/>
    <property type="evidence" value="ECO:0007669"/>
    <property type="project" value="InterPro"/>
</dbReference>
<name>A3IWZ1_9CHRO</name>